<feature type="transmembrane region" description="Helical" evidence="5">
    <location>
        <begin position="146"/>
        <end position="171"/>
    </location>
</feature>
<dbReference type="Proteomes" id="UP000244959">
    <property type="component" value="Chromosome I"/>
</dbReference>
<dbReference type="NCBIfam" id="NF001323">
    <property type="entry name" value="PRK00259.1-1"/>
    <property type="match status" value="1"/>
</dbReference>
<keyword evidence="1 5" id="KW-1003">Cell membrane</keyword>
<reference evidence="9" key="3">
    <citation type="submission" date="2018-03" db="EMBL/GenBank/DDBJ databases">
        <authorList>
            <person name="Batty M. E."/>
            <person name="Batty M E."/>
        </authorList>
    </citation>
    <scope>NUCLEOTIDE SEQUENCE [LARGE SCALE GENOMIC DNA]</scope>
    <source>
        <strain evidence="9">Gilliam</strain>
    </source>
</reference>
<dbReference type="Proteomes" id="UP000033769">
    <property type="component" value="Unassembled WGS sequence"/>
</dbReference>
<reference evidence="7" key="2">
    <citation type="submission" date="2018-03" db="EMBL/GenBank/DDBJ databases">
        <authorList>
            <person name="Keele B.F."/>
        </authorList>
    </citation>
    <scope>NUCLEOTIDE SEQUENCE [LARGE SCALE GENOMIC DNA]</scope>
    <source>
        <strain evidence="7">Gilliam</strain>
    </source>
</reference>
<comment type="function">
    <text evidence="5">Plays a role in cell envelope biogenesis, maintenance of cell envelope integrity and membrane homeostasis.</text>
</comment>
<dbReference type="InterPro" id="IPR006008">
    <property type="entry name" value="YciB"/>
</dbReference>
<feature type="transmembrane region" description="Helical" evidence="5">
    <location>
        <begin position="53"/>
        <end position="70"/>
    </location>
</feature>
<evidence type="ECO:0000256" key="2">
    <source>
        <dbReference type="ARBA" id="ARBA00022692"/>
    </source>
</evidence>
<organism evidence="6 8">
    <name type="scientific">Orientia tsutsugamushi str. Gilliam</name>
    <dbReference type="NCBI Taxonomy" id="1359184"/>
    <lineage>
        <taxon>Bacteria</taxon>
        <taxon>Pseudomonadati</taxon>
        <taxon>Pseudomonadota</taxon>
        <taxon>Alphaproteobacteria</taxon>
        <taxon>Rickettsiales</taxon>
        <taxon>Rickettsiaceae</taxon>
        <taxon>Rickettsieae</taxon>
        <taxon>Orientia</taxon>
    </lineage>
</organism>
<evidence type="ECO:0000256" key="3">
    <source>
        <dbReference type="ARBA" id="ARBA00022989"/>
    </source>
</evidence>
<comment type="subcellular location">
    <subcellularLocation>
        <location evidence="5">Cell inner membrane</location>
        <topology evidence="5">Multi-pass membrane protein</topology>
    </subcellularLocation>
</comment>
<feature type="transmembrane region" description="Helical" evidence="5">
    <location>
        <begin position="76"/>
        <end position="96"/>
    </location>
</feature>
<feature type="transmembrane region" description="Helical" evidence="5">
    <location>
        <begin position="24"/>
        <end position="46"/>
    </location>
</feature>
<sequence length="178" mass="20556">MLKILLESGPVIVFFVTYNIGSDMGMATLCIMVSTCISLLISYIIYKQVSLPLLISGGVLLVSGIISIWLNDFKYIKMKPTILYIILALILYIGYLKKLPLLKPVFSQLFQMDDRHWLTFSLRSAFYLIFMAVINEVTWRCYSEAFWVAFKVFGVFPLTVLFFLTQLPFLLKHQKKID</sequence>
<accession>A0A0F3MCH1</accession>
<proteinExistence type="inferred from homology"/>
<protein>
    <recommendedName>
        <fullName evidence="5">Inner membrane-spanning protein YciB</fullName>
    </recommendedName>
</protein>
<evidence type="ECO:0000313" key="8">
    <source>
        <dbReference type="Proteomes" id="UP000033769"/>
    </source>
</evidence>
<evidence type="ECO:0000313" key="7">
    <source>
        <dbReference type="EMBL" id="SPR06483.1"/>
    </source>
</evidence>
<evidence type="ECO:0000313" key="9">
    <source>
        <dbReference type="Proteomes" id="UP000244959"/>
    </source>
</evidence>
<gene>
    <name evidence="5 7" type="primary">yciB</name>
    <name evidence="7" type="ORF">GILLIAM_01241</name>
    <name evidence="6" type="ORF">OTSGILL_0984</name>
</gene>
<dbReference type="RefSeq" id="WP_012462220.1">
    <property type="nucleotide sequence ID" value="NZ_LS398551.1"/>
</dbReference>
<comment type="similarity">
    <text evidence="5">Belongs to the YciB family.</text>
</comment>
<reference evidence="6 8" key="1">
    <citation type="submission" date="2015-02" db="EMBL/GenBank/DDBJ databases">
        <title>Genome Sequencing of Rickettsiales.</title>
        <authorList>
            <person name="Daugherty S.C."/>
            <person name="Su Q."/>
            <person name="Abolude K."/>
            <person name="Beier-Sexton M."/>
            <person name="Carlyon J.A."/>
            <person name="Carter R."/>
            <person name="Day N.P."/>
            <person name="Dumler S.J."/>
            <person name="Dyachenko V."/>
            <person name="Godinez A."/>
            <person name="Kurtti T.J."/>
            <person name="Lichay M."/>
            <person name="Mullins K.E."/>
            <person name="Ott S."/>
            <person name="Pappas-Brown V."/>
            <person name="Paris D.H."/>
            <person name="Patel P."/>
            <person name="Richards A.L."/>
            <person name="Sadzewicz L."/>
            <person name="Sears K."/>
            <person name="Seidman D."/>
            <person name="Sengamalay N."/>
            <person name="Stenos J."/>
            <person name="Tallon L.J."/>
            <person name="Vincent G."/>
            <person name="Fraser C.M."/>
            <person name="Munderloh U."/>
            <person name="Dunning-Hotopp J.C."/>
        </authorList>
    </citation>
    <scope>NUCLEOTIDE SEQUENCE [LARGE SCALE GENOMIC DNA]</scope>
    <source>
        <strain evidence="6 8">Gilliam</strain>
    </source>
</reference>
<dbReference type="PANTHER" id="PTHR36917">
    <property type="entry name" value="INTRACELLULAR SEPTATION PROTEIN A-RELATED"/>
    <property type="match status" value="1"/>
</dbReference>
<dbReference type="HAMAP" id="MF_00189">
    <property type="entry name" value="YciB"/>
    <property type="match status" value="1"/>
</dbReference>
<keyword evidence="9" id="KW-1185">Reference proteome</keyword>
<dbReference type="PANTHER" id="PTHR36917:SF1">
    <property type="entry name" value="INNER MEMBRANE-SPANNING PROTEIN YCIB"/>
    <property type="match status" value="1"/>
</dbReference>
<keyword evidence="2 5" id="KW-0812">Transmembrane</keyword>
<keyword evidence="5" id="KW-0997">Cell inner membrane</keyword>
<dbReference type="PATRIC" id="fig|1359184.3.peg.228"/>
<dbReference type="AlphaFoldDB" id="A0A0F3MCH1"/>
<keyword evidence="4 5" id="KW-0472">Membrane</keyword>
<evidence type="ECO:0000256" key="4">
    <source>
        <dbReference type="ARBA" id="ARBA00023136"/>
    </source>
</evidence>
<name>A0A0F3MCH1_ORITS</name>
<feature type="transmembrane region" description="Helical" evidence="5">
    <location>
        <begin position="117"/>
        <end position="134"/>
    </location>
</feature>
<dbReference type="EMBL" id="LANO01000011">
    <property type="protein sequence ID" value="KJV53167.1"/>
    <property type="molecule type" value="Genomic_DNA"/>
</dbReference>
<keyword evidence="3 5" id="KW-1133">Transmembrane helix</keyword>
<dbReference type="Pfam" id="PF04279">
    <property type="entry name" value="IspA"/>
    <property type="match status" value="1"/>
</dbReference>
<evidence type="ECO:0000256" key="1">
    <source>
        <dbReference type="ARBA" id="ARBA00022475"/>
    </source>
</evidence>
<dbReference type="EMBL" id="LS398551">
    <property type="protein sequence ID" value="SPR06483.1"/>
    <property type="molecule type" value="Genomic_DNA"/>
</dbReference>
<evidence type="ECO:0000313" key="6">
    <source>
        <dbReference type="EMBL" id="KJV53167.1"/>
    </source>
</evidence>
<evidence type="ECO:0000256" key="5">
    <source>
        <dbReference type="HAMAP-Rule" id="MF_00189"/>
    </source>
</evidence>
<dbReference type="GO" id="GO:0005886">
    <property type="term" value="C:plasma membrane"/>
    <property type="evidence" value="ECO:0007669"/>
    <property type="project" value="UniProtKB-SubCell"/>
</dbReference>